<feature type="compositionally biased region" description="Basic residues" evidence="2">
    <location>
        <begin position="321"/>
        <end position="335"/>
    </location>
</feature>
<dbReference type="STRING" id="225164.V4ARY8"/>
<sequence length="885" mass="97888">MSTIVNNRRTASSTKGRQPAPSRNFPPKKNSIDKPVPTEGVYGDARFTHVVYTLVGTNVQVQVKNGKVYEGIFKTISSQMDVVLEVAHLKMEGNGSSCGPTRDTILDKVIFKKDDVVSVTCLSVDLDYAVKDTFTDAAISRGNNGSSYDVELQPWDGEAGEEIGGGLEEGESANGWDVNEMFKTNQEQFSVKSSYDENLSQYTFLLSESMCERVEITGVSSTCTVLNKADTKEYRKREEDARRIAREIERSEDYRKHIDLENGDDEEALFSSVHRPSSTTNQSGEKKYIPPQRRNNNNMTKGQGNNGVDNGSFQQVQRSNHNNKHRQSGVQHHQHQLSPSPQHHHSPQHSHQTNYPPRHQQQHHQQQQQPLAHQQQHQQVKATVVHVTSPPGQQTSQATSNKEEQNNKLNGQENSGTAQDISIAKPTSQSGVSSPVSVPLQQQQQQQQQQESNDNKRLPRQPVNKNTKSAKIDELKEFQDQFKLENQKESDRKTATVEIDNKPETDNKTVDNSNNDNKTNERLDVQPTEEESGEQSGKVTPAKFALNPYAKVFTPNPCSSPARVHPTQSPTPPRPQAQSPVVMPSYMYVHQPPVTRPYQQSKKAVVSAYPNQDPRQAAQHATGQPLLASTLQPQQYLPYIMPSQMIPQQGYTMMNQHARMMNPAAMGPASTTGIDPNQANSQQIYMSQPGPHAIQAHMTQQAIQQSQQQHVAHPAGAPQTPGVQMTQVTGHHPAASPVQHVQGGQANHPGQVPPPAGTPQPLNYSQINLPGHMQGSHNPTSPQTIHASHPYNSHPQFTFSQGQPTSVSHAMSMPSLMPSQPLPVYMMQPPPSNQVQQHQFQTHMTGAPIPGQGGHIMHHGVPGQVQYVPHVPSQGPQVIQYPPGQ</sequence>
<dbReference type="InterPro" id="IPR045117">
    <property type="entry name" value="ATXN2-like"/>
</dbReference>
<evidence type="ECO:0000256" key="1">
    <source>
        <dbReference type="ARBA" id="ARBA00007503"/>
    </source>
</evidence>
<feature type="region of interest" description="Disordered" evidence="2">
    <location>
        <begin position="698"/>
        <end position="784"/>
    </location>
</feature>
<dbReference type="SMART" id="SM01272">
    <property type="entry name" value="LsmAD"/>
    <property type="match status" value="1"/>
</dbReference>
<dbReference type="InterPro" id="IPR047575">
    <property type="entry name" value="Sm"/>
</dbReference>
<dbReference type="GO" id="GO:0010494">
    <property type="term" value="C:cytoplasmic stress granule"/>
    <property type="evidence" value="ECO:0007669"/>
    <property type="project" value="TreeGrafter"/>
</dbReference>
<dbReference type="SUPFAM" id="SSF50182">
    <property type="entry name" value="Sm-like ribonucleoproteins"/>
    <property type="match status" value="1"/>
</dbReference>
<evidence type="ECO:0000313" key="5">
    <source>
        <dbReference type="Proteomes" id="UP000030746"/>
    </source>
</evidence>
<feature type="region of interest" description="Disordered" evidence="2">
    <location>
        <begin position="272"/>
        <end position="538"/>
    </location>
</feature>
<dbReference type="AlphaFoldDB" id="V4ARY8"/>
<name>V4ARY8_LOTGI</name>
<dbReference type="OrthoDB" id="2275718at2759"/>
<dbReference type="Gene3D" id="2.30.30.100">
    <property type="match status" value="1"/>
</dbReference>
<feature type="compositionally biased region" description="Low complexity" evidence="2">
    <location>
        <begin position="295"/>
        <end position="307"/>
    </location>
</feature>
<evidence type="ECO:0000313" key="4">
    <source>
        <dbReference type="EMBL" id="ESO97625.1"/>
    </source>
</evidence>
<dbReference type="InterPro" id="IPR009604">
    <property type="entry name" value="LsmAD_domain"/>
</dbReference>
<feature type="compositionally biased region" description="Low complexity" evidence="2">
    <location>
        <begin position="698"/>
        <end position="713"/>
    </location>
</feature>
<dbReference type="GO" id="GO:0003729">
    <property type="term" value="F:mRNA binding"/>
    <property type="evidence" value="ECO:0007669"/>
    <property type="project" value="TreeGrafter"/>
</dbReference>
<evidence type="ECO:0000259" key="3">
    <source>
        <dbReference type="PROSITE" id="PS52002"/>
    </source>
</evidence>
<dbReference type="HOGENOM" id="CLU_325787_0_0_1"/>
<feature type="compositionally biased region" description="Low complexity" evidence="2">
    <location>
        <begin position="426"/>
        <end position="450"/>
    </location>
</feature>
<dbReference type="EMBL" id="KB201304">
    <property type="protein sequence ID" value="ESO97625.1"/>
    <property type="molecule type" value="Genomic_DNA"/>
</dbReference>
<dbReference type="PANTHER" id="PTHR12854">
    <property type="entry name" value="ATAXIN 2-RELATED"/>
    <property type="match status" value="1"/>
</dbReference>
<dbReference type="Pfam" id="PF14438">
    <property type="entry name" value="SM-ATX"/>
    <property type="match status" value="1"/>
</dbReference>
<gene>
    <name evidence="4" type="ORF">LOTGIDRAFT_228257</name>
</gene>
<dbReference type="OMA" id="APMMMRY"/>
<protein>
    <recommendedName>
        <fullName evidence="3">Sm domain-containing protein</fullName>
    </recommendedName>
</protein>
<feature type="compositionally biased region" description="Polar residues" evidence="2">
    <location>
        <begin position="407"/>
        <end position="420"/>
    </location>
</feature>
<dbReference type="InterPro" id="IPR010920">
    <property type="entry name" value="LSM_dom_sf"/>
</dbReference>
<keyword evidence="5" id="KW-1185">Reference proteome</keyword>
<dbReference type="CTD" id="20247599"/>
<feature type="compositionally biased region" description="Basic and acidic residues" evidence="2">
    <location>
        <begin position="470"/>
        <end position="509"/>
    </location>
</feature>
<dbReference type="InterPro" id="IPR025852">
    <property type="entry name" value="SM_dom_ATX"/>
</dbReference>
<comment type="similarity">
    <text evidence="1">Belongs to the ataxin-2 family.</text>
</comment>
<feature type="compositionally biased region" description="Polar residues" evidence="2">
    <location>
        <begin position="1"/>
        <end position="16"/>
    </location>
</feature>
<feature type="domain" description="Sm" evidence="3">
    <location>
        <begin position="46"/>
        <end position="125"/>
    </location>
</feature>
<dbReference type="CDD" id="cd00600">
    <property type="entry name" value="Sm_like"/>
    <property type="match status" value="1"/>
</dbReference>
<reference evidence="4 5" key="1">
    <citation type="journal article" date="2013" name="Nature">
        <title>Insights into bilaterian evolution from three spiralian genomes.</title>
        <authorList>
            <person name="Simakov O."/>
            <person name="Marletaz F."/>
            <person name="Cho S.J."/>
            <person name="Edsinger-Gonzales E."/>
            <person name="Havlak P."/>
            <person name="Hellsten U."/>
            <person name="Kuo D.H."/>
            <person name="Larsson T."/>
            <person name="Lv J."/>
            <person name="Arendt D."/>
            <person name="Savage R."/>
            <person name="Osoegawa K."/>
            <person name="de Jong P."/>
            <person name="Grimwood J."/>
            <person name="Chapman J.A."/>
            <person name="Shapiro H."/>
            <person name="Aerts A."/>
            <person name="Otillar R.P."/>
            <person name="Terry A.Y."/>
            <person name="Boore J.L."/>
            <person name="Grigoriev I.V."/>
            <person name="Lindberg D.R."/>
            <person name="Seaver E.C."/>
            <person name="Weisblat D.A."/>
            <person name="Putnam N.H."/>
            <person name="Rokhsar D.S."/>
        </authorList>
    </citation>
    <scope>NUCLEOTIDE SEQUENCE [LARGE SCALE GENOMIC DNA]</scope>
</reference>
<dbReference type="RefSeq" id="XP_009051482.1">
    <property type="nucleotide sequence ID" value="XM_009053234.1"/>
</dbReference>
<dbReference type="Proteomes" id="UP000030746">
    <property type="component" value="Unassembled WGS sequence"/>
</dbReference>
<feature type="compositionally biased region" description="Polar residues" evidence="2">
    <location>
        <begin position="390"/>
        <end position="400"/>
    </location>
</feature>
<feature type="region of interest" description="Disordered" evidence="2">
    <location>
        <begin position="1"/>
        <end position="37"/>
    </location>
</feature>
<evidence type="ECO:0000256" key="2">
    <source>
        <dbReference type="SAM" id="MobiDB-lite"/>
    </source>
</evidence>
<feature type="compositionally biased region" description="Polar residues" evidence="2">
    <location>
        <begin position="274"/>
        <end position="283"/>
    </location>
</feature>
<feature type="compositionally biased region" description="Low complexity" evidence="2">
    <location>
        <begin position="363"/>
        <end position="379"/>
    </location>
</feature>
<feature type="region of interest" description="Disordered" evidence="2">
    <location>
        <begin position="555"/>
        <end position="579"/>
    </location>
</feature>
<dbReference type="Pfam" id="PF06741">
    <property type="entry name" value="LsmAD"/>
    <property type="match status" value="1"/>
</dbReference>
<feature type="compositionally biased region" description="Polar residues" evidence="2">
    <location>
        <begin position="308"/>
        <end position="320"/>
    </location>
</feature>
<dbReference type="KEGG" id="lgi:LOTGIDRAFT_228257"/>
<accession>V4ARY8</accession>
<dbReference type="PANTHER" id="PTHR12854:SF7">
    <property type="entry name" value="ATAXIN-2 HOMOLOG"/>
    <property type="match status" value="1"/>
</dbReference>
<proteinExistence type="inferred from homology"/>
<dbReference type="GeneID" id="20247599"/>
<dbReference type="GO" id="GO:0034063">
    <property type="term" value="P:stress granule assembly"/>
    <property type="evidence" value="ECO:0007669"/>
    <property type="project" value="TreeGrafter"/>
</dbReference>
<feature type="compositionally biased region" description="Polar residues" evidence="2">
    <location>
        <begin position="775"/>
        <end position="784"/>
    </location>
</feature>
<organism evidence="4 5">
    <name type="scientific">Lottia gigantea</name>
    <name type="common">Giant owl limpet</name>
    <dbReference type="NCBI Taxonomy" id="225164"/>
    <lineage>
        <taxon>Eukaryota</taxon>
        <taxon>Metazoa</taxon>
        <taxon>Spiralia</taxon>
        <taxon>Lophotrochozoa</taxon>
        <taxon>Mollusca</taxon>
        <taxon>Gastropoda</taxon>
        <taxon>Patellogastropoda</taxon>
        <taxon>Lottioidea</taxon>
        <taxon>Lottiidae</taxon>
        <taxon>Lottia</taxon>
    </lineage>
</organism>
<dbReference type="PROSITE" id="PS52002">
    <property type="entry name" value="SM"/>
    <property type="match status" value="1"/>
</dbReference>